<proteinExistence type="predicted"/>
<evidence type="ECO:0000313" key="3">
    <source>
        <dbReference type="Proteomes" id="UP000386847"/>
    </source>
</evidence>
<feature type="compositionally biased region" description="Basic and acidic residues" evidence="1">
    <location>
        <begin position="52"/>
        <end position="65"/>
    </location>
</feature>
<sequence length="65" mass="7733">MNNEKYVRFMQAAREANDAHRRKYGLSEFDKEEIRRRKEWDAKHPAPSRTPQPDEGKGETDRQSS</sequence>
<reference evidence="2 3" key="1">
    <citation type="submission" date="2019-10" db="EMBL/GenBank/DDBJ databases">
        <title>Genomic analysis of Raineyella sp. CBA3103.</title>
        <authorList>
            <person name="Roh S.W."/>
        </authorList>
    </citation>
    <scope>NUCLEOTIDE SEQUENCE [LARGE SCALE GENOMIC DNA]</scope>
    <source>
        <strain evidence="2 3">CBA3103</strain>
    </source>
</reference>
<evidence type="ECO:0000313" key="2">
    <source>
        <dbReference type="EMBL" id="QGF22441.1"/>
    </source>
</evidence>
<protein>
    <submittedName>
        <fullName evidence="2">Uncharacterized protein</fullName>
    </submittedName>
</protein>
<gene>
    <name evidence="2" type="ORF">Rai3103_00655</name>
</gene>
<dbReference type="RefSeq" id="WP_153570951.1">
    <property type="nucleotide sequence ID" value="NZ_CP045725.1"/>
</dbReference>
<evidence type="ECO:0000256" key="1">
    <source>
        <dbReference type="SAM" id="MobiDB-lite"/>
    </source>
</evidence>
<accession>A0A5Q2F7J6</accession>
<name>A0A5Q2F7J6_9ACTN</name>
<dbReference type="Proteomes" id="UP000386847">
    <property type="component" value="Chromosome"/>
</dbReference>
<feature type="compositionally biased region" description="Basic and acidic residues" evidence="1">
    <location>
        <begin position="28"/>
        <end position="44"/>
    </location>
</feature>
<dbReference type="EMBL" id="CP045725">
    <property type="protein sequence ID" value="QGF22441.1"/>
    <property type="molecule type" value="Genomic_DNA"/>
</dbReference>
<feature type="region of interest" description="Disordered" evidence="1">
    <location>
        <begin position="14"/>
        <end position="65"/>
    </location>
</feature>
<dbReference type="KEGG" id="rain:Rai3103_00655"/>
<organism evidence="2 3">
    <name type="scientific">Raineyella fluvialis</name>
    <dbReference type="NCBI Taxonomy" id="2662261"/>
    <lineage>
        <taxon>Bacteria</taxon>
        <taxon>Bacillati</taxon>
        <taxon>Actinomycetota</taxon>
        <taxon>Actinomycetes</taxon>
        <taxon>Propionibacteriales</taxon>
        <taxon>Propionibacteriaceae</taxon>
        <taxon>Raineyella</taxon>
    </lineage>
</organism>
<keyword evidence="3" id="KW-1185">Reference proteome</keyword>
<dbReference type="AlphaFoldDB" id="A0A5Q2F7J6"/>